<dbReference type="AlphaFoldDB" id="A0A7J6X4T6"/>
<name>A0A7J6X4T6_THATH</name>
<dbReference type="PANTHER" id="PTHR31232:SF18">
    <property type="entry name" value="S-PROTEIN HOMOLOG"/>
    <property type="match status" value="1"/>
</dbReference>
<evidence type="ECO:0000256" key="4">
    <source>
        <dbReference type="ARBA" id="ARBA00022525"/>
    </source>
</evidence>
<gene>
    <name evidence="7" type="ORF">FRX31_006336</name>
</gene>
<keyword evidence="4 6" id="KW-0964">Secreted</keyword>
<feature type="non-terminal residue" evidence="7">
    <location>
        <position position="105"/>
    </location>
</feature>
<dbReference type="EMBL" id="JABWDY010005897">
    <property type="protein sequence ID" value="KAF5204077.1"/>
    <property type="molecule type" value="Genomic_DNA"/>
</dbReference>
<organism evidence="7 8">
    <name type="scientific">Thalictrum thalictroides</name>
    <name type="common">Rue-anemone</name>
    <name type="synonym">Anemone thalictroides</name>
    <dbReference type="NCBI Taxonomy" id="46969"/>
    <lineage>
        <taxon>Eukaryota</taxon>
        <taxon>Viridiplantae</taxon>
        <taxon>Streptophyta</taxon>
        <taxon>Embryophyta</taxon>
        <taxon>Tracheophyta</taxon>
        <taxon>Spermatophyta</taxon>
        <taxon>Magnoliopsida</taxon>
        <taxon>Ranunculales</taxon>
        <taxon>Ranunculaceae</taxon>
        <taxon>Thalictroideae</taxon>
        <taxon>Thalictrum</taxon>
    </lineage>
</organism>
<evidence type="ECO:0000256" key="1">
    <source>
        <dbReference type="ARBA" id="ARBA00004613"/>
    </source>
</evidence>
<evidence type="ECO:0000256" key="6">
    <source>
        <dbReference type="RuleBase" id="RU367044"/>
    </source>
</evidence>
<accession>A0A7J6X4T6</accession>
<dbReference type="OrthoDB" id="1938697at2759"/>
<dbReference type="GO" id="GO:0060320">
    <property type="term" value="P:rejection of self pollen"/>
    <property type="evidence" value="ECO:0007669"/>
    <property type="project" value="UniProtKB-KW"/>
</dbReference>
<evidence type="ECO:0000313" key="7">
    <source>
        <dbReference type="EMBL" id="KAF5204077.1"/>
    </source>
</evidence>
<dbReference type="Pfam" id="PF05938">
    <property type="entry name" value="Self-incomp_S1"/>
    <property type="match status" value="1"/>
</dbReference>
<dbReference type="Proteomes" id="UP000554482">
    <property type="component" value="Unassembled WGS sequence"/>
</dbReference>
<dbReference type="InterPro" id="IPR010264">
    <property type="entry name" value="Self-incomp_S1"/>
</dbReference>
<comment type="caution">
    <text evidence="7">The sequence shown here is derived from an EMBL/GenBank/DDBJ whole genome shotgun (WGS) entry which is preliminary data.</text>
</comment>
<proteinExistence type="inferred from homology"/>
<keyword evidence="8" id="KW-1185">Reference proteome</keyword>
<evidence type="ECO:0000256" key="3">
    <source>
        <dbReference type="ARBA" id="ARBA00022471"/>
    </source>
</evidence>
<sequence length="105" mass="12406">MSFSIVSGKTHVRILNRLGNGTAMNIHCQSRDDDIGYKIVNDGDEISWSFRPRLFLNFGATLFYCDVQWNMGAWLHFDAYDEHRDMDRCSRECRWMVTSENIWFS</sequence>
<reference evidence="7 8" key="1">
    <citation type="submission" date="2020-06" db="EMBL/GenBank/DDBJ databases">
        <title>Transcriptomic and genomic resources for Thalictrum thalictroides and T. hernandezii: Facilitating candidate gene discovery in an emerging model plant lineage.</title>
        <authorList>
            <person name="Arias T."/>
            <person name="Riano-Pachon D.M."/>
            <person name="Di Stilio V.S."/>
        </authorList>
    </citation>
    <scope>NUCLEOTIDE SEQUENCE [LARGE SCALE GENOMIC DNA]</scope>
    <source>
        <strain evidence="8">cv. WT478/WT964</strain>
        <tissue evidence="7">Leaves</tissue>
    </source>
</reference>
<comment type="subcellular location">
    <subcellularLocation>
        <location evidence="1 6">Secreted</location>
    </subcellularLocation>
</comment>
<evidence type="ECO:0000313" key="8">
    <source>
        <dbReference type="Proteomes" id="UP000554482"/>
    </source>
</evidence>
<comment type="similarity">
    <text evidence="2 6">Belongs to the plant self-incompatibility (S1) protein family.</text>
</comment>
<keyword evidence="3 6" id="KW-0713">Self-incompatibility</keyword>
<dbReference type="GO" id="GO:0005576">
    <property type="term" value="C:extracellular region"/>
    <property type="evidence" value="ECO:0007669"/>
    <property type="project" value="UniProtKB-SubCell"/>
</dbReference>
<protein>
    <recommendedName>
        <fullName evidence="6">S-protein homolog</fullName>
    </recommendedName>
</protein>
<dbReference type="PANTHER" id="PTHR31232">
    <property type="match status" value="1"/>
</dbReference>
<keyword evidence="5" id="KW-0732">Signal</keyword>
<evidence type="ECO:0000256" key="5">
    <source>
        <dbReference type="ARBA" id="ARBA00022729"/>
    </source>
</evidence>
<evidence type="ECO:0000256" key="2">
    <source>
        <dbReference type="ARBA" id="ARBA00005581"/>
    </source>
</evidence>